<evidence type="ECO:0000313" key="3">
    <source>
        <dbReference type="Proteomes" id="UP000288805"/>
    </source>
</evidence>
<comment type="caution">
    <text evidence="2">The sequence shown here is derived from an EMBL/GenBank/DDBJ whole genome shotgun (WGS) entry which is preliminary data.</text>
</comment>
<proteinExistence type="predicted"/>
<reference evidence="2 3" key="1">
    <citation type="journal article" date="2018" name="PLoS Genet.">
        <title>Population sequencing reveals clonal diversity and ancestral inbreeding in the grapevine cultivar Chardonnay.</title>
        <authorList>
            <person name="Roach M.J."/>
            <person name="Johnson D.L."/>
            <person name="Bohlmann J."/>
            <person name="van Vuuren H.J."/>
            <person name="Jones S.J."/>
            <person name="Pretorius I.S."/>
            <person name="Schmidt S.A."/>
            <person name="Borneman A.R."/>
        </authorList>
    </citation>
    <scope>NUCLEOTIDE SEQUENCE [LARGE SCALE GENOMIC DNA]</scope>
    <source>
        <strain evidence="3">cv. Chardonnay</strain>
        <tissue evidence="2">Leaf</tissue>
    </source>
</reference>
<accession>A0A438H2X7</accession>
<evidence type="ECO:0000313" key="2">
    <source>
        <dbReference type="EMBL" id="RVW78966.1"/>
    </source>
</evidence>
<protein>
    <submittedName>
        <fullName evidence="2">Uncharacterized protein</fullName>
    </submittedName>
</protein>
<name>A0A438H2X7_VITVI</name>
<organism evidence="2 3">
    <name type="scientific">Vitis vinifera</name>
    <name type="common">Grape</name>
    <dbReference type="NCBI Taxonomy" id="29760"/>
    <lineage>
        <taxon>Eukaryota</taxon>
        <taxon>Viridiplantae</taxon>
        <taxon>Streptophyta</taxon>
        <taxon>Embryophyta</taxon>
        <taxon>Tracheophyta</taxon>
        <taxon>Spermatophyta</taxon>
        <taxon>Magnoliopsida</taxon>
        <taxon>eudicotyledons</taxon>
        <taxon>Gunneridae</taxon>
        <taxon>Pentapetalae</taxon>
        <taxon>rosids</taxon>
        <taxon>Vitales</taxon>
        <taxon>Vitaceae</taxon>
        <taxon>Viteae</taxon>
        <taxon>Vitis</taxon>
    </lineage>
</organism>
<dbReference type="Proteomes" id="UP000288805">
    <property type="component" value="Unassembled WGS sequence"/>
</dbReference>
<dbReference type="EMBL" id="QGNW01000288">
    <property type="protein sequence ID" value="RVW78966.1"/>
    <property type="molecule type" value="Genomic_DNA"/>
</dbReference>
<dbReference type="AlphaFoldDB" id="A0A438H2X7"/>
<gene>
    <name evidence="2" type="ORF">CK203_052365</name>
</gene>
<sequence>MNGLQSRHAEPESTSIDSMPSSPPTIRMLVAHTLLTTSQDQTTIVPPIITPGHHTDYCASLCHSIRDLIDSGVASFPVSPTDIDSGLVHFSHVVPSPSGSCHHVSGT</sequence>
<evidence type="ECO:0000256" key="1">
    <source>
        <dbReference type="SAM" id="MobiDB-lite"/>
    </source>
</evidence>
<feature type="region of interest" description="Disordered" evidence="1">
    <location>
        <begin position="1"/>
        <end position="24"/>
    </location>
</feature>